<keyword evidence="2" id="KW-1185">Reference proteome</keyword>
<dbReference type="Proteomes" id="UP000094808">
    <property type="component" value="Unassembled WGS sequence"/>
</dbReference>
<evidence type="ECO:0000313" key="2">
    <source>
        <dbReference type="Proteomes" id="UP000094808"/>
    </source>
</evidence>
<evidence type="ECO:0000313" key="1">
    <source>
        <dbReference type="EMBL" id="OEE38973.1"/>
    </source>
</evidence>
<dbReference type="EMBL" id="AJYS02000104">
    <property type="protein sequence ID" value="OEE38973.1"/>
    <property type="molecule type" value="Genomic_DNA"/>
</dbReference>
<protein>
    <submittedName>
        <fullName evidence="1">Uncharacterized protein</fullName>
    </submittedName>
</protein>
<dbReference type="RefSeq" id="WP_069571780.1">
    <property type="nucleotide sequence ID" value="NZ_AJYS02000104.1"/>
</dbReference>
<proteinExistence type="predicted"/>
<dbReference type="AlphaFoldDB" id="A0A853R3Q2"/>
<reference evidence="1 2" key="1">
    <citation type="journal article" date="2012" name="Science">
        <title>Ecological populations of bacteria act as socially cohesive units of antibiotic production and resistance.</title>
        <authorList>
            <person name="Cordero O.X."/>
            <person name="Wildschutte H."/>
            <person name="Kirkup B."/>
            <person name="Proehl S."/>
            <person name="Ngo L."/>
            <person name="Hussain F."/>
            <person name="Le Roux F."/>
            <person name="Mincer T."/>
            <person name="Polz M.F."/>
        </authorList>
    </citation>
    <scope>NUCLEOTIDE SEQUENCE [LARGE SCALE GENOMIC DNA]</scope>
    <source>
        <strain evidence="1 2">FS-238</strain>
    </source>
</reference>
<comment type="caution">
    <text evidence="1">The sequence shown here is derived from an EMBL/GenBank/DDBJ whole genome shotgun (WGS) entry which is preliminary data.</text>
</comment>
<name>A0A853R3Q2_9VIBR</name>
<organism evidence="1 2">
    <name type="scientific">Vibrio ordalii FS-238</name>
    <dbReference type="NCBI Taxonomy" id="617133"/>
    <lineage>
        <taxon>Bacteria</taxon>
        <taxon>Pseudomonadati</taxon>
        <taxon>Pseudomonadota</taxon>
        <taxon>Gammaproteobacteria</taxon>
        <taxon>Vibrionales</taxon>
        <taxon>Vibrionaceae</taxon>
        <taxon>Vibrio</taxon>
    </lineage>
</organism>
<sequence length="245" mass="28765">MFKSLDSYKPLVPHALPNDEDTPMIYFYNSMGKLGHIQRELDWKMFDFCRLQHITYNYILGREKAMDEYAEKNKEYLQSANDQSMEGLIAVRQREAMMGETASNWQTFQFSNQMIVVGLWALAEQTLGFVYKSMYSQINNVQESSVKVPYKFDDFKKKFNLMGINIEQLDTYQDADECRTLNNTIKHGHLIEGHIVQFDYFIQHQGKRILDVEFELQRYVKGVVQFLSSLIEQGNQILDPSHPKN</sequence>
<gene>
    <name evidence="1" type="ORF">A1QS_15375</name>
</gene>
<accession>A0A853R3Q2</accession>